<dbReference type="AlphaFoldDB" id="W4PYV7"/>
<dbReference type="Proteomes" id="UP000018890">
    <property type="component" value="Unassembled WGS sequence"/>
</dbReference>
<dbReference type="Pfam" id="PF13030">
    <property type="entry name" value="DUF3891"/>
    <property type="match status" value="1"/>
</dbReference>
<dbReference type="EMBL" id="BAUT01000005">
    <property type="protein sequence ID" value="GAE24870.1"/>
    <property type="molecule type" value="Genomic_DNA"/>
</dbReference>
<dbReference type="RefSeq" id="WP_034742501.1">
    <property type="nucleotide sequence ID" value="NZ_BAUT01000005.1"/>
</dbReference>
<name>W4PYV7_9BACI</name>
<dbReference type="InterPro" id="IPR024992">
    <property type="entry name" value="DUF3891"/>
</dbReference>
<gene>
    <name evidence="1" type="ORF">JCM9140_831</name>
</gene>
<keyword evidence="2" id="KW-1185">Reference proteome</keyword>
<evidence type="ECO:0000313" key="2">
    <source>
        <dbReference type="Proteomes" id="UP000018890"/>
    </source>
</evidence>
<proteinExistence type="predicted"/>
<organism evidence="1 2">
    <name type="scientific">Halalkalibacter wakoensis JCM 9140</name>
    <dbReference type="NCBI Taxonomy" id="1236970"/>
    <lineage>
        <taxon>Bacteria</taxon>
        <taxon>Bacillati</taxon>
        <taxon>Bacillota</taxon>
        <taxon>Bacilli</taxon>
        <taxon>Bacillales</taxon>
        <taxon>Bacillaceae</taxon>
        <taxon>Halalkalibacter</taxon>
    </lineage>
</organism>
<dbReference type="STRING" id="1236970.JCM9140_831"/>
<comment type="caution">
    <text evidence="1">The sequence shown here is derived from an EMBL/GenBank/DDBJ whole genome shotgun (WGS) entry which is preliminary data.</text>
</comment>
<accession>W4PYV7</accession>
<sequence>MIVREKGDAFVLISQHNHAAVSGEFAKKWNHSFYEQVGRKDDLLFSVYEHDRGWLALDHTPFWNDAKQAPYSFLDFPTVPKLVHYKHGIDEVEQMNPYAALLCSLHFCALLGEKNDEYQSFLAHEHKRQNKLKNLLHINATVEKKQIFPHLNLLQLCDHLSLYICMNKPGLQRSYEFSHSHFLLDSKGRNIVASWQNMKEMSLIPFPFQVEFEVSIPFKEVKKRDIQNLGLAESYAKAKIQSYNIKIVK</sequence>
<protein>
    <submittedName>
        <fullName evidence="1">Uncharacterized protein</fullName>
    </submittedName>
</protein>
<reference evidence="1" key="1">
    <citation type="journal article" date="2014" name="Genome Announc.">
        <title>Draft Genome Sequences of Three Alkaliphilic Bacillus Strains, Bacillus wakoensis JCM 9140T, Bacillus akibai JCM 9157T, and Bacillus hemicellulosilyticus JCM 9152T.</title>
        <authorList>
            <person name="Yuki M."/>
            <person name="Oshima K."/>
            <person name="Suda W."/>
            <person name="Oshida Y."/>
            <person name="Kitamura K."/>
            <person name="Iida T."/>
            <person name="Hattori M."/>
            <person name="Ohkuma M."/>
        </authorList>
    </citation>
    <scope>NUCLEOTIDE SEQUENCE [LARGE SCALE GENOMIC DNA]</scope>
    <source>
        <strain evidence="1">JCM 9140</strain>
    </source>
</reference>
<evidence type="ECO:0000313" key="1">
    <source>
        <dbReference type="EMBL" id="GAE24870.1"/>
    </source>
</evidence>